<dbReference type="InterPro" id="IPR050109">
    <property type="entry name" value="HTH-type_TetR-like_transc_reg"/>
</dbReference>
<dbReference type="PRINTS" id="PR00455">
    <property type="entry name" value="HTHTETR"/>
</dbReference>
<keyword evidence="1 2" id="KW-0238">DNA-binding</keyword>
<evidence type="ECO:0000256" key="2">
    <source>
        <dbReference type="PROSITE-ProRule" id="PRU00335"/>
    </source>
</evidence>
<evidence type="ECO:0000259" key="3">
    <source>
        <dbReference type="PROSITE" id="PS50977"/>
    </source>
</evidence>
<dbReference type="Gene3D" id="1.10.357.10">
    <property type="entry name" value="Tetracycline Repressor, domain 2"/>
    <property type="match status" value="1"/>
</dbReference>
<accession>A0ABV8S8F8</accession>
<dbReference type="EMBL" id="JBHSED010000010">
    <property type="protein sequence ID" value="MFC4303242.1"/>
    <property type="molecule type" value="Genomic_DNA"/>
</dbReference>
<feature type="DNA-binding region" description="H-T-H motif" evidence="2">
    <location>
        <begin position="27"/>
        <end position="46"/>
    </location>
</feature>
<dbReference type="InterPro" id="IPR009057">
    <property type="entry name" value="Homeodomain-like_sf"/>
</dbReference>
<dbReference type="PROSITE" id="PS50977">
    <property type="entry name" value="HTH_TETR_2"/>
    <property type="match status" value="1"/>
</dbReference>
<feature type="domain" description="HTH tetR-type" evidence="3">
    <location>
        <begin position="4"/>
        <end position="64"/>
    </location>
</feature>
<dbReference type="SUPFAM" id="SSF46689">
    <property type="entry name" value="Homeodomain-like"/>
    <property type="match status" value="1"/>
</dbReference>
<evidence type="ECO:0000256" key="1">
    <source>
        <dbReference type="ARBA" id="ARBA00023125"/>
    </source>
</evidence>
<dbReference type="InterPro" id="IPR023772">
    <property type="entry name" value="DNA-bd_HTH_TetR-type_CS"/>
</dbReference>
<name>A0ABV8S8F8_9BACL</name>
<evidence type="ECO:0000313" key="4">
    <source>
        <dbReference type="EMBL" id="MFC4303242.1"/>
    </source>
</evidence>
<gene>
    <name evidence="4" type="ORF">ACFO1S_07230</name>
</gene>
<sequence length="212" mass="24026">MTEVDKRERIITAAYRVLSEKGYDKASTKEIASSAGVAQGLINYYFPSKDLLFSEVFRRETRKYCEAFTPLLPEERQEPLTAEAIEKLLEVPKSRALQEPEWFRLRYELFAIGLRNERAADTLKETLDTKRKYMTGKIAALSGFPKEQSETIASILYAAIEGLGLQKVADPDFKYDEAYSMLSGMLGAYCEQATKRKPGEAEIQAGREIGRE</sequence>
<dbReference type="PROSITE" id="PS01081">
    <property type="entry name" value="HTH_TETR_1"/>
    <property type="match status" value="1"/>
</dbReference>
<dbReference type="PANTHER" id="PTHR30055">
    <property type="entry name" value="HTH-TYPE TRANSCRIPTIONAL REGULATOR RUTR"/>
    <property type="match status" value="1"/>
</dbReference>
<dbReference type="InterPro" id="IPR036271">
    <property type="entry name" value="Tet_transcr_reg_TetR-rel_C_sf"/>
</dbReference>
<keyword evidence="5" id="KW-1185">Reference proteome</keyword>
<dbReference type="PANTHER" id="PTHR30055:SF226">
    <property type="entry name" value="HTH-TYPE TRANSCRIPTIONAL REGULATOR PKSA"/>
    <property type="match status" value="1"/>
</dbReference>
<organism evidence="4 5">
    <name type="scientific">Cohnella boryungensis</name>
    <dbReference type="NCBI Taxonomy" id="768479"/>
    <lineage>
        <taxon>Bacteria</taxon>
        <taxon>Bacillati</taxon>
        <taxon>Bacillota</taxon>
        <taxon>Bacilli</taxon>
        <taxon>Bacillales</taxon>
        <taxon>Paenibacillaceae</taxon>
        <taxon>Cohnella</taxon>
    </lineage>
</organism>
<protein>
    <submittedName>
        <fullName evidence="4">TetR/AcrR family transcriptional regulator</fullName>
    </submittedName>
</protein>
<dbReference type="InterPro" id="IPR001647">
    <property type="entry name" value="HTH_TetR"/>
</dbReference>
<reference evidence="5" key="1">
    <citation type="journal article" date="2019" name="Int. J. Syst. Evol. Microbiol.">
        <title>The Global Catalogue of Microorganisms (GCM) 10K type strain sequencing project: providing services to taxonomists for standard genome sequencing and annotation.</title>
        <authorList>
            <consortium name="The Broad Institute Genomics Platform"/>
            <consortium name="The Broad Institute Genome Sequencing Center for Infectious Disease"/>
            <person name="Wu L."/>
            <person name="Ma J."/>
        </authorList>
    </citation>
    <scope>NUCLEOTIDE SEQUENCE [LARGE SCALE GENOMIC DNA]</scope>
    <source>
        <strain evidence="5">CGMCC 4.1641</strain>
    </source>
</reference>
<evidence type="ECO:0000313" key="5">
    <source>
        <dbReference type="Proteomes" id="UP001595755"/>
    </source>
</evidence>
<comment type="caution">
    <text evidence="4">The sequence shown here is derived from an EMBL/GenBank/DDBJ whole genome shotgun (WGS) entry which is preliminary data.</text>
</comment>
<dbReference type="SUPFAM" id="SSF48498">
    <property type="entry name" value="Tetracyclin repressor-like, C-terminal domain"/>
    <property type="match status" value="1"/>
</dbReference>
<dbReference type="RefSeq" id="WP_204605133.1">
    <property type="nucleotide sequence ID" value="NZ_JBHSED010000010.1"/>
</dbReference>
<dbReference type="Pfam" id="PF00440">
    <property type="entry name" value="TetR_N"/>
    <property type="match status" value="1"/>
</dbReference>
<proteinExistence type="predicted"/>
<dbReference type="Proteomes" id="UP001595755">
    <property type="component" value="Unassembled WGS sequence"/>
</dbReference>